<dbReference type="EMBL" id="FPBX01000005">
    <property type="protein sequence ID" value="SFU45891.1"/>
    <property type="molecule type" value="Genomic_DNA"/>
</dbReference>
<accession>A0A1I7GC17</accession>
<keyword evidence="4" id="KW-1185">Reference proteome</keyword>
<organism evidence="3 4">
    <name type="scientific">Paenacidovorax caeni</name>
    <dbReference type="NCBI Taxonomy" id="343013"/>
    <lineage>
        <taxon>Bacteria</taxon>
        <taxon>Pseudomonadati</taxon>
        <taxon>Pseudomonadota</taxon>
        <taxon>Betaproteobacteria</taxon>
        <taxon>Burkholderiales</taxon>
        <taxon>Comamonadaceae</taxon>
        <taxon>Paenacidovorax</taxon>
    </lineage>
</organism>
<dbReference type="PANTHER" id="PTHR30441:SF8">
    <property type="entry name" value="DUF748 DOMAIN-CONTAINING PROTEIN"/>
    <property type="match status" value="1"/>
</dbReference>
<dbReference type="GO" id="GO:0005886">
    <property type="term" value="C:plasma membrane"/>
    <property type="evidence" value="ECO:0007669"/>
    <property type="project" value="TreeGrafter"/>
</dbReference>
<reference evidence="3 4" key="1">
    <citation type="submission" date="2016-10" db="EMBL/GenBank/DDBJ databases">
        <authorList>
            <person name="de Groot N.N."/>
        </authorList>
    </citation>
    <scope>NUCLEOTIDE SEQUENCE [LARGE SCALE GENOMIC DNA]</scope>
    <source>
        <strain evidence="3 4">R-24608</strain>
    </source>
</reference>
<proteinExistence type="predicted"/>
<feature type="compositionally biased region" description="Low complexity" evidence="1">
    <location>
        <begin position="339"/>
        <end position="348"/>
    </location>
</feature>
<keyword evidence="2" id="KW-0812">Transmembrane</keyword>
<evidence type="ECO:0000256" key="1">
    <source>
        <dbReference type="SAM" id="MobiDB-lite"/>
    </source>
</evidence>
<sequence length="1233" mass="131325">MDILKSKAWLRRTVWFVLAVLVLWALGWLALPPLLRSQGQKLASEALGRDVRIGRIEFVPWSLQLTVHDVAVATADGQGAQFTVTRVLADVGMASLLRLAPVLDALEVDQPVLRLAQLSPGHYDIDDILARLAPPGEPDPAPAGPPPRFALYNIAVRGGAVDFEDRTVGRTHTVRDLALSVPFLSSLPSKREIKVEPRLAFKLNDSAFDSSAEATPFLSSRKTQAHVRLVDFDLAPYLGYLPQSLPVRLQSGVLGVDLTLSFEQQTDAAVHVRGHVRAQGLRLSDSHQQPLLDVGSIAVQIADLQPLAQRGHIASVDIEEPRVLARRAQDGQINWQRLASSPSVAPQPAAKPAPKAPADAGWQLAVDRVALRSGQVDWHDDAVAGGARLALEALRVDASAIAVPLQKPLRFAGSAQLQGAALDFQGEAGQKLATVAASVRGLPLEAAAPYVAEQWNPRVSGRLDADLGLAWNGPAVIAHLARLSVDDIALACPAKVVCAGAGLAGVAMRNKDSLAEVKALRVENARLDLLHQSLNVERIAITQPRALVARSKDGQWMVQQWMATHRAPAPAVEPGATPARAAPWSVQLGTIDLDGGSLALQDALPVRPVAFNVSGLRIRLENLAPLAPPGSKPAQLQLAARVGAGRVDPGRLEYDGTLGLAPVSAQGKVLATQLPLHAFEPYVADALNVRVLRADGSFKGSVHYAEQPQGAVARVQGDASLDDLRVRSVLLTQGKDAVQDDGQPLRLTAQDNDLLRWKSLGLRGVDVALAPGQATRVEVRETALSDFFARMIVQENGRINLQDLVKAAPKQGSTAVAPQPQASAPVSTTVAAPAAVVRFGPVSLTGGAVRFSDYFIKPNYSADLSELTGRLSAFSSEPPAQGAVPAMADLELRGRAEGTASLEITGKLNPLAQPLALDIVGKMRDLELPPLSPYTVKYAGHGIERGKLSMDVAYKIEPNGQLTASNKLVLNQLTFGEPVEGAPASLPVRLATALLADRNGVIDLDLPISGSLNDPEFRLAPVIFKIIGNLIMKAVTSPFALLANALGGSSDLSAVAFAPGSAQLDEAARAGLDKVAKALTDRPALTMTVVGQAQLEREREGWKQAQLQGMLLAQKRRAARRDGQEPGDVAPVTPEEVPALLKEVYRRADIPKPRNLIGLAKDLPQSEMEALLLASIPVPENAMRELAVARGVAVRDYLAQHQVPKDRLFLGAVDTQPDDAKWTPRAQLTLAMP</sequence>
<keyword evidence="2" id="KW-1133">Transmembrane helix</keyword>
<dbReference type="Gene3D" id="3.30.1330.60">
    <property type="entry name" value="OmpA-like domain"/>
    <property type="match status" value="1"/>
</dbReference>
<keyword evidence="2" id="KW-0472">Membrane</keyword>
<feature type="transmembrane region" description="Helical" evidence="2">
    <location>
        <begin position="12"/>
        <end position="31"/>
    </location>
</feature>
<dbReference type="Proteomes" id="UP000183656">
    <property type="component" value="Unassembled WGS sequence"/>
</dbReference>
<dbReference type="InterPro" id="IPR008023">
    <property type="entry name" value="DUF748"/>
</dbReference>
<dbReference type="GO" id="GO:0090313">
    <property type="term" value="P:regulation of protein targeting to membrane"/>
    <property type="evidence" value="ECO:0007669"/>
    <property type="project" value="TreeGrafter"/>
</dbReference>
<evidence type="ECO:0000256" key="2">
    <source>
        <dbReference type="SAM" id="Phobius"/>
    </source>
</evidence>
<dbReference type="AlphaFoldDB" id="A0A1I7GC17"/>
<name>A0A1I7GC17_9BURK</name>
<dbReference type="InterPro" id="IPR036737">
    <property type="entry name" value="OmpA-like_sf"/>
</dbReference>
<protein>
    <recommendedName>
        <fullName evidence="5">DUF748 domain-containing protein</fullName>
    </recommendedName>
</protein>
<dbReference type="InterPro" id="IPR052894">
    <property type="entry name" value="AsmA-related"/>
</dbReference>
<gene>
    <name evidence="3" type="ORF">SAMN04489707_10055</name>
</gene>
<evidence type="ECO:0000313" key="3">
    <source>
        <dbReference type="EMBL" id="SFU45891.1"/>
    </source>
</evidence>
<dbReference type="Pfam" id="PF05359">
    <property type="entry name" value="DUF748"/>
    <property type="match status" value="2"/>
</dbReference>
<evidence type="ECO:0008006" key="5">
    <source>
        <dbReference type="Google" id="ProtNLM"/>
    </source>
</evidence>
<feature type="region of interest" description="Disordered" evidence="1">
    <location>
        <begin position="339"/>
        <end position="358"/>
    </location>
</feature>
<evidence type="ECO:0000313" key="4">
    <source>
        <dbReference type="Proteomes" id="UP000183656"/>
    </source>
</evidence>
<dbReference type="STRING" id="343013.SAMN04489707_10055"/>
<dbReference type="PANTHER" id="PTHR30441">
    <property type="entry name" value="DUF748 DOMAIN-CONTAINING PROTEIN"/>
    <property type="match status" value="1"/>
</dbReference>